<dbReference type="SMART" id="SM00091">
    <property type="entry name" value="PAS"/>
    <property type="match status" value="2"/>
</dbReference>
<dbReference type="Pfam" id="PF02518">
    <property type="entry name" value="HATPase_c"/>
    <property type="match status" value="1"/>
</dbReference>
<protein>
    <recommendedName>
        <fullName evidence="2">histidine kinase</fullName>
        <ecNumber evidence="2">2.7.13.3</ecNumber>
    </recommendedName>
</protein>
<dbReference type="GeneID" id="25394743"/>
<dbReference type="PANTHER" id="PTHR43304:SF1">
    <property type="entry name" value="PAC DOMAIN-CONTAINING PROTEIN"/>
    <property type="match status" value="1"/>
</dbReference>
<dbReference type="Pfam" id="PF00989">
    <property type="entry name" value="PAS"/>
    <property type="match status" value="1"/>
</dbReference>
<keyword evidence="11" id="KW-1185">Reference proteome</keyword>
<dbReference type="InterPro" id="IPR005467">
    <property type="entry name" value="His_kinase_dom"/>
</dbReference>
<dbReference type="InterPro" id="IPR035965">
    <property type="entry name" value="PAS-like_dom_sf"/>
</dbReference>
<dbReference type="EC" id="2.7.13.3" evidence="2"/>
<comment type="catalytic activity">
    <reaction evidence="1">
        <text>ATP + protein L-histidine = ADP + protein N-phospho-L-histidine.</text>
        <dbReference type="EC" id="2.7.13.3"/>
    </reaction>
</comment>
<evidence type="ECO:0000256" key="2">
    <source>
        <dbReference type="ARBA" id="ARBA00012438"/>
    </source>
</evidence>
<dbReference type="InterPro" id="IPR004358">
    <property type="entry name" value="Sig_transdc_His_kin-like_C"/>
</dbReference>
<dbReference type="PROSITE" id="PS50109">
    <property type="entry name" value="HIS_KIN"/>
    <property type="match status" value="1"/>
</dbReference>
<dbReference type="InterPro" id="IPR003594">
    <property type="entry name" value="HATPase_dom"/>
</dbReference>
<dbReference type="KEGG" id="mel:Metbo_1775"/>
<organism evidence="10 11">
    <name type="scientific">Methanobacterium lacus (strain AL-21)</name>
    <dbReference type="NCBI Taxonomy" id="877455"/>
    <lineage>
        <taxon>Archaea</taxon>
        <taxon>Methanobacteriati</taxon>
        <taxon>Methanobacteriota</taxon>
        <taxon>Methanomada group</taxon>
        <taxon>Methanobacteria</taxon>
        <taxon>Methanobacteriales</taxon>
        <taxon>Methanobacteriaceae</taxon>
        <taxon>Methanobacterium</taxon>
    </lineage>
</organism>
<dbReference type="InterPro" id="IPR000700">
    <property type="entry name" value="PAS-assoc_C"/>
</dbReference>
<dbReference type="Gene3D" id="3.30.565.10">
    <property type="entry name" value="Histidine kinase-like ATPase, C-terminal domain"/>
    <property type="match status" value="1"/>
</dbReference>
<dbReference type="EMBL" id="CP002551">
    <property type="protein sequence ID" value="ADZ09998.1"/>
    <property type="molecule type" value="Genomic_DNA"/>
</dbReference>
<dbReference type="eggNOG" id="arCOG03567">
    <property type="taxonomic scope" value="Archaea"/>
</dbReference>
<keyword evidence="3" id="KW-0597">Phosphoprotein</keyword>
<dbReference type="InterPro" id="IPR036097">
    <property type="entry name" value="HisK_dim/P_sf"/>
</dbReference>
<evidence type="ECO:0000256" key="5">
    <source>
        <dbReference type="ARBA" id="ARBA00022777"/>
    </source>
</evidence>
<dbReference type="InterPro" id="IPR036890">
    <property type="entry name" value="HATPase_C_sf"/>
</dbReference>
<dbReference type="Gene3D" id="1.10.287.130">
    <property type="match status" value="1"/>
</dbReference>
<dbReference type="SUPFAM" id="SSF47384">
    <property type="entry name" value="Homodimeric domain of signal transducing histidine kinase"/>
    <property type="match status" value="1"/>
</dbReference>
<dbReference type="SUPFAM" id="SSF55874">
    <property type="entry name" value="ATPase domain of HSP90 chaperone/DNA topoisomerase II/histidine kinase"/>
    <property type="match status" value="1"/>
</dbReference>
<dbReference type="InterPro" id="IPR000014">
    <property type="entry name" value="PAS"/>
</dbReference>
<dbReference type="CDD" id="cd00130">
    <property type="entry name" value="PAS"/>
    <property type="match status" value="2"/>
</dbReference>
<dbReference type="CDD" id="cd00082">
    <property type="entry name" value="HisKA"/>
    <property type="match status" value="1"/>
</dbReference>
<dbReference type="Pfam" id="PF13426">
    <property type="entry name" value="PAS_9"/>
    <property type="match status" value="1"/>
</dbReference>
<dbReference type="PROSITE" id="PS50113">
    <property type="entry name" value="PAC"/>
    <property type="match status" value="2"/>
</dbReference>
<dbReference type="PANTHER" id="PTHR43304">
    <property type="entry name" value="PHYTOCHROME-LIKE PROTEIN CPH1"/>
    <property type="match status" value="1"/>
</dbReference>
<evidence type="ECO:0000256" key="4">
    <source>
        <dbReference type="ARBA" id="ARBA00022679"/>
    </source>
</evidence>
<dbReference type="GO" id="GO:0006355">
    <property type="term" value="P:regulation of DNA-templated transcription"/>
    <property type="evidence" value="ECO:0007669"/>
    <property type="project" value="InterPro"/>
</dbReference>
<feature type="domain" description="PAS" evidence="8">
    <location>
        <begin position="207"/>
        <end position="262"/>
    </location>
</feature>
<evidence type="ECO:0000259" key="8">
    <source>
        <dbReference type="PROSITE" id="PS50112"/>
    </source>
</evidence>
<evidence type="ECO:0000259" key="7">
    <source>
        <dbReference type="PROSITE" id="PS50109"/>
    </source>
</evidence>
<dbReference type="HOGENOM" id="CLU_000445_114_71_2"/>
<feature type="coiled-coil region" evidence="6">
    <location>
        <begin position="40"/>
        <end position="67"/>
    </location>
</feature>
<feature type="domain" description="Histidine kinase" evidence="7">
    <location>
        <begin position="359"/>
        <end position="572"/>
    </location>
</feature>
<dbReference type="Gene3D" id="3.30.450.20">
    <property type="entry name" value="PAS domain"/>
    <property type="match status" value="2"/>
</dbReference>
<dbReference type="Pfam" id="PF00512">
    <property type="entry name" value="HisKA"/>
    <property type="match status" value="1"/>
</dbReference>
<dbReference type="FunFam" id="3.30.565.10:FF:000006">
    <property type="entry name" value="Sensor histidine kinase WalK"/>
    <property type="match status" value="1"/>
</dbReference>
<evidence type="ECO:0000256" key="3">
    <source>
        <dbReference type="ARBA" id="ARBA00022553"/>
    </source>
</evidence>
<keyword evidence="5 10" id="KW-0418">Kinase</keyword>
<evidence type="ECO:0000313" key="11">
    <source>
        <dbReference type="Proteomes" id="UP000007490"/>
    </source>
</evidence>
<accession>F0TA48</accession>
<name>F0TA48_METLA</name>
<sequence length="573" mass="66743">MDNEKSKDSEMRKKAEEILQGNFNPIKYTSKNVDEVIYELRVHQIELEMQNEELRVAQLKLEDSKHKYFDLYNYAPVGYFTLNKDGIILDVNLAGALLLGVERLNLQKSAFIQYIDPACRNEFHHHIMNVKKQRKDQTANIKLLKMNDPFYAHLETVKVLDNEGNLIEFRMSVFDINELKTTEEALKQIKHNLELKVEERTQELKSANEYNRSLIEASLDPLVTIGPDGKITDVNSSTEKFTGCTRNELIGSDFSDYFTEPEKAREGYQQVFKEGYVLDYPLEIKNKNRHTTPVLYNATVYKNKFNEVIGVFAAARDITGIKKAERKLIKYQDTLEKKVNERTKALKQSNKELKEFAYVASHDLKEPLRMITTFLQLLERRYKDKLDNEANDFIRFAVEGSKRMDNMINDLLEYSRIGNQEREFEYLQSEKLLDTVLMNLKSSITDTNAIITHDPLPLIFANEQLMIQLFQNIISNSIKYHGEKNPEIHISTDNANDEYIFIIKDNGIGMNQNHLKKIFTIFQRLHTREEYEGTGIGLAIVQKIVQKHRGKIWVESELGKGTTFYFTIPNKNY</sequence>
<dbReference type="OrthoDB" id="141807at2157"/>
<keyword evidence="6" id="KW-0175">Coiled coil</keyword>
<reference evidence="11" key="1">
    <citation type="submission" date="2011-02" db="EMBL/GenBank/DDBJ databases">
        <title>Complete sequence of Methanobacterium sp. AL-21.</title>
        <authorList>
            <consortium name="US DOE Joint Genome Institute"/>
            <person name="Lucas S."/>
            <person name="Copeland A."/>
            <person name="Lapidus A."/>
            <person name="Cheng J.-F."/>
            <person name="Goodwin L."/>
            <person name="Pitluck S."/>
            <person name="Chertkov O."/>
            <person name="Detter J.C."/>
            <person name="Han C."/>
            <person name="Tapia R."/>
            <person name="Land M."/>
            <person name="Hauser L."/>
            <person name="Kyrpides N."/>
            <person name="Ivanova N."/>
            <person name="Mikhailova N."/>
            <person name="Pagani I."/>
            <person name="Cadillo-Quiroz H."/>
            <person name="Imachi H."/>
            <person name="Zinder S."/>
            <person name="Liu W."/>
            <person name="Woyke T."/>
        </authorList>
    </citation>
    <scope>NUCLEOTIDE SEQUENCE [LARGE SCALE GENOMIC DNA]</scope>
    <source>
        <strain evidence="11">AL-21</strain>
    </source>
</reference>
<dbReference type="NCBIfam" id="TIGR00229">
    <property type="entry name" value="sensory_box"/>
    <property type="match status" value="2"/>
</dbReference>
<dbReference type="InterPro" id="IPR052162">
    <property type="entry name" value="Sensor_kinase/Photoreceptor"/>
</dbReference>
<gene>
    <name evidence="10" type="ordered locus">Metbo_1775</name>
</gene>
<evidence type="ECO:0000313" key="10">
    <source>
        <dbReference type="EMBL" id="ADZ09998.1"/>
    </source>
</evidence>
<evidence type="ECO:0000256" key="1">
    <source>
        <dbReference type="ARBA" id="ARBA00000085"/>
    </source>
</evidence>
<proteinExistence type="predicted"/>
<evidence type="ECO:0000259" key="9">
    <source>
        <dbReference type="PROSITE" id="PS50113"/>
    </source>
</evidence>
<dbReference type="SUPFAM" id="SSF55785">
    <property type="entry name" value="PYP-like sensor domain (PAS domain)"/>
    <property type="match status" value="2"/>
</dbReference>
<dbReference type="RefSeq" id="WP_013645349.1">
    <property type="nucleotide sequence ID" value="NC_015216.1"/>
</dbReference>
<feature type="domain" description="PAC" evidence="9">
    <location>
        <begin position="134"/>
        <end position="188"/>
    </location>
</feature>
<dbReference type="Proteomes" id="UP000007490">
    <property type="component" value="Chromosome"/>
</dbReference>
<dbReference type="PRINTS" id="PR00344">
    <property type="entry name" value="BCTRLSENSOR"/>
</dbReference>
<feature type="domain" description="PAC" evidence="9">
    <location>
        <begin position="278"/>
        <end position="330"/>
    </location>
</feature>
<dbReference type="PROSITE" id="PS50112">
    <property type="entry name" value="PAS"/>
    <property type="match status" value="1"/>
</dbReference>
<dbReference type="SMART" id="SM00387">
    <property type="entry name" value="HATPase_c"/>
    <property type="match status" value="1"/>
</dbReference>
<dbReference type="GO" id="GO:0000155">
    <property type="term" value="F:phosphorelay sensor kinase activity"/>
    <property type="evidence" value="ECO:0007669"/>
    <property type="project" value="InterPro"/>
</dbReference>
<dbReference type="InterPro" id="IPR003661">
    <property type="entry name" value="HisK_dim/P_dom"/>
</dbReference>
<reference evidence="10 11" key="2">
    <citation type="journal article" date="2014" name="Int. J. Syst. Evol. Microbiol.">
        <title>Methanobacterium paludis sp. nov. and a novel strain of Methanobacterium lacus isolated from northern peatlands.</title>
        <authorList>
            <person name="Cadillo-Quiroz H."/>
            <person name="Brauer S.L."/>
            <person name="Goodson N."/>
            <person name="Yavitt J.B."/>
            <person name="Zinder S.H."/>
        </authorList>
    </citation>
    <scope>NUCLEOTIDE SEQUENCE [LARGE SCALE GENOMIC DNA]</scope>
    <source>
        <strain evidence="10 11">AL-21</strain>
    </source>
</reference>
<evidence type="ECO:0000256" key="6">
    <source>
        <dbReference type="SAM" id="Coils"/>
    </source>
</evidence>
<dbReference type="AlphaFoldDB" id="F0TA48"/>
<dbReference type="SMART" id="SM00388">
    <property type="entry name" value="HisKA"/>
    <property type="match status" value="1"/>
</dbReference>
<keyword evidence="4" id="KW-0808">Transferase</keyword>
<dbReference type="InterPro" id="IPR013767">
    <property type="entry name" value="PAS_fold"/>
</dbReference>
<dbReference type="STRING" id="877455.Metbo_1775"/>
<dbReference type="eggNOG" id="arCOG07605">
    <property type="taxonomic scope" value="Archaea"/>
</dbReference>